<reference evidence="4" key="4">
    <citation type="submission" date="2022-06" db="UniProtKB">
        <authorList>
            <consortium name="EnsemblMetazoa"/>
        </authorList>
    </citation>
    <scope>IDENTIFICATION</scope>
</reference>
<dbReference type="EnsemblMetazoa" id="SSS_1232s_mrna">
    <property type="protein sequence ID" value="KAF7489095.1"/>
    <property type="gene ID" value="SSS_1232"/>
</dbReference>
<dbReference type="VEuPathDB" id="VectorBase:SSCA007926"/>
<keyword evidence="5" id="KW-1185">Reference proteome</keyword>
<keyword evidence="1" id="KW-0175">Coiled coil</keyword>
<dbReference type="EMBL" id="JXLN01012080">
    <property type="protein sequence ID" value="KPM07977.1"/>
    <property type="molecule type" value="Genomic_DNA"/>
</dbReference>
<evidence type="ECO:0000313" key="3">
    <source>
        <dbReference type="EMBL" id="KPM07977.1"/>
    </source>
</evidence>
<protein>
    <submittedName>
        <fullName evidence="4">40S ribosomal protein S3</fullName>
    </submittedName>
</protein>
<gene>
    <name evidence="3" type="ORF">QR98_0064900</name>
    <name evidence="2" type="ORF">SSS_1232</name>
</gene>
<evidence type="ECO:0000313" key="4">
    <source>
        <dbReference type="EnsemblMetazoa" id="KAF7489095.1"/>
    </source>
</evidence>
<dbReference type="EMBL" id="WVUK01000065">
    <property type="protein sequence ID" value="KAF7489095.1"/>
    <property type="molecule type" value="Genomic_DNA"/>
</dbReference>
<proteinExistence type="predicted"/>
<organism evidence="3 6">
    <name type="scientific">Sarcoptes scabiei</name>
    <name type="common">Itch mite</name>
    <name type="synonym">Acarus scabiei</name>
    <dbReference type="NCBI Taxonomy" id="52283"/>
    <lineage>
        <taxon>Eukaryota</taxon>
        <taxon>Metazoa</taxon>
        <taxon>Ecdysozoa</taxon>
        <taxon>Arthropoda</taxon>
        <taxon>Chelicerata</taxon>
        <taxon>Arachnida</taxon>
        <taxon>Acari</taxon>
        <taxon>Acariformes</taxon>
        <taxon>Sarcoptiformes</taxon>
        <taxon>Astigmata</taxon>
        <taxon>Psoroptidia</taxon>
        <taxon>Sarcoptoidea</taxon>
        <taxon>Sarcoptidae</taxon>
        <taxon>Sarcoptinae</taxon>
        <taxon>Sarcoptes</taxon>
    </lineage>
</organism>
<name>A0A132AAP8_SARSC</name>
<reference evidence="3 6" key="1">
    <citation type="journal article" date="2015" name="Parasit. Vectors">
        <title>Draft genome of the scabies mite.</title>
        <authorList>
            <person name="Rider S.D.Jr."/>
            <person name="Morgan M.S."/>
            <person name="Arlian L.G."/>
        </authorList>
    </citation>
    <scope>NUCLEOTIDE SEQUENCE [LARGE SCALE GENOMIC DNA]</scope>
    <source>
        <strain evidence="3">Arlian Lab</strain>
    </source>
</reference>
<sequence length="206" mass="24475">MDSNSLKQLFPDQCSNIALKFFDCFDSNFIQEAHRLATSLSDVGIRFNPSEEFDQNISDDIARQYQNLLYRLANTETNDELIRIQNDSKEIDEFIKSLERLLNQAESFNLDQEKFNSKRDNITKMKLEMKNLDRLKTEEMVKNDCLEKNSYLAEKKQNETLRKEIESLENDLQGFIEIDPLSEEKLDEQIRFLELKYRQFYSQDVL</sequence>
<dbReference type="OrthoDB" id="10399079at2759"/>
<reference evidence="5" key="2">
    <citation type="journal article" date="2020" name="PLoS Negl. Trop. Dis.">
        <title>High-quality nuclear genome for Sarcoptes scabiei-A critical resource for a neglected parasite.</title>
        <authorList>
            <person name="Korhonen P.K."/>
            <person name="Gasser R.B."/>
            <person name="Ma G."/>
            <person name="Wang T."/>
            <person name="Stroehlein A.J."/>
            <person name="Young N.D."/>
            <person name="Ang C.S."/>
            <person name="Fernando D.D."/>
            <person name="Lu H.C."/>
            <person name="Taylor S."/>
            <person name="Reynolds S.L."/>
            <person name="Mofiz E."/>
            <person name="Najaraj S.H."/>
            <person name="Gowda H."/>
            <person name="Madugundu A."/>
            <person name="Renuse S."/>
            <person name="Holt D."/>
            <person name="Pandey A."/>
            <person name="Papenfuss A.T."/>
            <person name="Fischer K."/>
        </authorList>
    </citation>
    <scope>NUCLEOTIDE SEQUENCE [LARGE SCALE GENOMIC DNA]</scope>
</reference>
<evidence type="ECO:0000313" key="6">
    <source>
        <dbReference type="Proteomes" id="UP000616769"/>
    </source>
</evidence>
<reference evidence="2" key="3">
    <citation type="submission" date="2020-01" db="EMBL/GenBank/DDBJ databases">
        <authorList>
            <person name="Korhonen P.K.K."/>
            <person name="Guangxu M.G."/>
            <person name="Wang T.W."/>
            <person name="Stroehlein A.J.S."/>
            <person name="Young N.D."/>
            <person name="Ang C.-S.A."/>
            <person name="Fernando D.W.F."/>
            <person name="Lu H.L."/>
            <person name="Taylor S.T."/>
            <person name="Ehtesham M.E.M."/>
            <person name="Najaraj S.H.N."/>
            <person name="Harsha G.H.G."/>
            <person name="Madugundu A.M."/>
            <person name="Renuse S.R."/>
            <person name="Holt D.H."/>
            <person name="Pandey A.P."/>
            <person name="Papenfuss A.P."/>
            <person name="Gasser R.B.G."/>
            <person name="Fischer K.F."/>
        </authorList>
    </citation>
    <scope>NUCLEOTIDE SEQUENCE</scope>
    <source>
        <strain evidence="2">SSS_KF_BRIS2020</strain>
    </source>
</reference>
<accession>A0A132AAP8</accession>
<evidence type="ECO:0000313" key="2">
    <source>
        <dbReference type="EMBL" id="KAF7489095.1"/>
    </source>
</evidence>
<dbReference type="Proteomes" id="UP000070412">
    <property type="component" value="Unassembled WGS sequence"/>
</dbReference>
<dbReference type="AlphaFoldDB" id="A0A132AAP8"/>
<dbReference type="Proteomes" id="UP000616769">
    <property type="component" value="Unassembled WGS sequence"/>
</dbReference>
<evidence type="ECO:0000256" key="1">
    <source>
        <dbReference type="SAM" id="Coils"/>
    </source>
</evidence>
<feature type="coiled-coil region" evidence="1">
    <location>
        <begin position="151"/>
        <end position="178"/>
    </location>
</feature>
<evidence type="ECO:0000313" key="5">
    <source>
        <dbReference type="Proteomes" id="UP000070412"/>
    </source>
</evidence>